<evidence type="ECO:0000256" key="3">
    <source>
        <dbReference type="ARBA" id="ARBA00023155"/>
    </source>
</evidence>
<accession>A0AAD4MD48</accession>
<keyword evidence="2" id="KW-0238">DNA-binding</keyword>
<evidence type="ECO:0000256" key="5">
    <source>
        <dbReference type="SAM" id="MobiDB-lite"/>
    </source>
</evidence>
<protein>
    <recommendedName>
        <fullName evidence="6">KN homeodomain domain-containing protein</fullName>
    </recommendedName>
</protein>
<dbReference type="Pfam" id="PF05920">
    <property type="entry name" value="Homeobox_KN"/>
    <property type="match status" value="1"/>
</dbReference>
<evidence type="ECO:0000313" key="8">
    <source>
        <dbReference type="Proteomes" id="UP001203297"/>
    </source>
</evidence>
<organism evidence="7 8">
    <name type="scientific">Multifurca ochricompacta</name>
    <dbReference type="NCBI Taxonomy" id="376703"/>
    <lineage>
        <taxon>Eukaryota</taxon>
        <taxon>Fungi</taxon>
        <taxon>Dikarya</taxon>
        <taxon>Basidiomycota</taxon>
        <taxon>Agaricomycotina</taxon>
        <taxon>Agaricomycetes</taxon>
        <taxon>Russulales</taxon>
        <taxon>Russulaceae</taxon>
        <taxon>Multifurca</taxon>
    </lineage>
</organism>
<proteinExistence type="inferred from homology"/>
<dbReference type="GO" id="GO:0006355">
    <property type="term" value="P:regulation of DNA-templated transcription"/>
    <property type="evidence" value="ECO:0007669"/>
    <property type="project" value="InterPro"/>
</dbReference>
<sequence>MNPTLHDLRERLIQAEQQFVLAVLANGEESFEKHSQTLSQLMEEDPRFHPPATIPDILFCRFSPSAPRIVIQQHVLSTHAHRWLMQNIHNPYPTPVEMQILGDASATSMAQVELWFREAGLLGIDKGIPFCIAFAFTAVKTSAGLLFLEHPALQEKQIDWHIARIPQSALSAQEHCLQGSSNDIAADPDSVSVLQDNPSKLSTNLTCFSESEEEDTTPPPSVAGCKRSLLKMGPHCNLPIQKGHLNDPERGLSPRRPFPNQIVS</sequence>
<dbReference type="GO" id="GO:0003677">
    <property type="term" value="F:DNA binding"/>
    <property type="evidence" value="ECO:0007669"/>
    <property type="project" value="UniProtKB-KW"/>
</dbReference>
<gene>
    <name evidence="7" type="ORF">B0F90DRAFT_1813472</name>
</gene>
<feature type="domain" description="KN homeodomain" evidence="6">
    <location>
        <begin position="83"/>
        <end position="116"/>
    </location>
</feature>
<dbReference type="AlphaFoldDB" id="A0AAD4MD48"/>
<name>A0AAD4MD48_9AGAM</name>
<dbReference type="InterPro" id="IPR009057">
    <property type="entry name" value="Homeodomain-like_sf"/>
</dbReference>
<keyword evidence="8" id="KW-1185">Reference proteome</keyword>
<evidence type="ECO:0000256" key="2">
    <source>
        <dbReference type="ARBA" id="ARBA00023125"/>
    </source>
</evidence>
<evidence type="ECO:0000259" key="6">
    <source>
        <dbReference type="Pfam" id="PF05920"/>
    </source>
</evidence>
<dbReference type="InterPro" id="IPR008422">
    <property type="entry name" value="KN_HD"/>
</dbReference>
<evidence type="ECO:0000256" key="4">
    <source>
        <dbReference type="ARBA" id="ARBA00023242"/>
    </source>
</evidence>
<keyword evidence="4" id="KW-0539">Nucleus</keyword>
<feature type="region of interest" description="Disordered" evidence="5">
    <location>
        <begin position="239"/>
        <end position="264"/>
    </location>
</feature>
<evidence type="ECO:0000256" key="1">
    <source>
        <dbReference type="ARBA" id="ARBA00005800"/>
    </source>
</evidence>
<dbReference type="SUPFAM" id="SSF46689">
    <property type="entry name" value="Homeodomain-like"/>
    <property type="match status" value="1"/>
</dbReference>
<evidence type="ECO:0000313" key="7">
    <source>
        <dbReference type="EMBL" id="KAI0308162.1"/>
    </source>
</evidence>
<comment type="caution">
    <text evidence="7">The sequence shown here is derived from an EMBL/GenBank/DDBJ whole genome shotgun (WGS) entry which is preliminary data.</text>
</comment>
<dbReference type="Gene3D" id="1.10.10.60">
    <property type="entry name" value="Homeodomain-like"/>
    <property type="match status" value="1"/>
</dbReference>
<dbReference type="EMBL" id="WTXG01000001">
    <property type="protein sequence ID" value="KAI0308162.1"/>
    <property type="molecule type" value="Genomic_DNA"/>
</dbReference>
<comment type="similarity">
    <text evidence="1">Belongs to the TALE/M-ATYP homeobox family.</text>
</comment>
<dbReference type="Proteomes" id="UP001203297">
    <property type="component" value="Unassembled WGS sequence"/>
</dbReference>
<reference evidence="7" key="1">
    <citation type="journal article" date="2022" name="New Phytol.">
        <title>Evolutionary transition to the ectomycorrhizal habit in the genomes of a hyperdiverse lineage of mushroom-forming fungi.</title>
        <authorList>
            <person name="Looney B."/>
            <person name="Miyauchi S."/>
            <person name="Morin E."/>
            <person name="Drula E."/>
            <person name="Courty P.E."/>
            <person name="Kohler A."/>
            <person name="Kuo A."/>
            <person name="LaButti K."/>
            <person name="Pangilinan J."/>
            <person name="Lipzen A."/>
            <person name="Riley R."/>
            <person name="Andreopoulos W."/>
            <person name="He G."/>
            <person name="Johnson J."/>
            <person name="Nolan M."/>
            <person name="Tritt A."/>
            <person name="Barry K.W."/>
            <person name="Grigoriev I.V."/>
            <person name="Nagy L.G."/>
            <person name="Hibbett D."/>
            <person name="Henrissat B."/>
            <person name="Matheny P.B."/>
            <person name="Labbe J."/>
            <person name="Martin F.M."/>
        </authorList>
    </citation>
    <scope>NUCLEOTIDE SEQUENCE</scope>
    <source>
        <strain evidence="7">BPL690</strain>
    </source>
</reference>
<keyword evidence="3" id="KW-0371">Homeobox</keyword>